<organism evidence="4 5">
    <name type="scientific">Novymonas esmeraldas</name>
    <dbReference type="NCBI Taxonomy" id="1808958"/>
    <lineage>
        <taxon>Eukaryota</taxon>
        <taxon>Discoba</taxon>
        <taxon>Euglenozoa</taxon>
        <taxon>Kinetoplastea</taxon>
        <taxon>Metakinetoplastina</taxon>
        <taxon>Trypanosomatida</taxon>
        <taxon>Trypanosomatidae</taxon>
        <taxon>Novymonas</taxon>
    </lineage>
</organism>
<dbReference type="AlphaFoldDB" id="A0AAW0ERU4"/>
<feature type="compositionally biased region" description="Low complexity" evidence="2">
    <location>
        <begin position="123"/>
        <end position="140"/>
    </location>
</feature>
<feature type="region of interest" description="Disordered" evidence="2">
    <location>
        <begin position="419"/>
        <end position="461"/>
    </location>
</feature>
<feature type="region of interest" description="Disordered" evidence="2">
    <location>
        <begin position="546"/>
        <end position="618"/>
    </location>
</feature>
<keyword evidence="5" id="KW-1185">Reference proteome</keyword>
<feature type="compositionally biased region" description="Basic and acidic residues" evidence="2">
    <location>
        <begin position="571"/>
        <end position="584"/>
    </location>
</feature>
<protein>
    <recommendedName>
        <fullName evidence="3">WW domain-containing protein</fullName>
    </recommendedName>
</protein>
<gene>
    <name evidence="4" type="ORF">NESM_000557700</name>
</gene>
<name>A0AAW0ERU4_9TRYP</name>
<feature type="domain" description="WW" evidence="3">
    <location>
        <begin position="523"/>
        <end position="549"/>
    </location>
</feature>
<sequence>MEYRCYIVGDAVAEPGALLRRLLHQSFPAAEQRTLAQHSLLHIRTEEMRGTHAYSMAVSLPEMCGPRAGSLTLPNPSMPSVDVTVQFAVITEPRELERVMLGHYTAADALTGGPGRSPRRRPASPMSSSSREFVSSEASSSATHGGAVAVGPALHAPPHAVVLLFNPFSLSSYSRLRLTWVHSLRVLRQHRQAQADYHVHQQHVSHTSAFLARDAAMRAAGVGSTRQRSAPHSVGAVFAAATSSAGSPLSPALPLSDVEAFPSVLLVATRMELTREAMEATPSIRLPSSLDVAEVAQSLQAPVYLEVGTDWDDTVDGLRAAVARGCIGELGDAATVTANATYRARLCTVARAMEAASSASGDGVEDVVEGEADVVAGAAEAAAALVAPVAPVAPVAAAAAEEGEDGGAAVDTLSIGARSSSACVSSPPSPSSSTLSAVAGSDSEDTRPQHSSSGAAARDAPLRGRQLRRHLVHALAPLLLPDPAVTPAGDGGASRTRTATLAPCDEETPAAAAVAAAAVRSAWTWRRHRRTGRCFFVERVSGRSQYTRPTEYDGPPPPSEADADGTSAAARLRDVESSAEEAPRRPAVGETTFSSTALVQPPPLPVVPSAAGQDGGAGVCSQEDVGVWRQRQQVELRRAHVQRLERQVLEAQLQAQRLRAQSEANAELRQRVVTLRAELDAQEQVFLSRVAETNTHVAAETMQTTLAVEELSASLRPATPPRTDASDSVASGVPTPGLVCRADGAMKAAMVCLQDALQRRDAAAAALAMVKERRARVAQLTRDATAEVAVLAARSAALDEALMPLSAQLHVSLATELELRGSVTALETAKADASRQRRRRLDECVAQRRHTETLARRVAQHREHLDAAQRGYTEALQTAALPPRTPRAAVMEERERLQLSLESATAQCGRTLLQCGHMLETAAAVERDLRATTEQVVADRLAQERRLADAHASAVESQVQWVVQRYAAAEPTRRDSGDEGIGGELVDLAVAAAAVAQAGWRERDACTTGPLLERANAAIALLQRLLSSLLLQSATEAKLHAEADTHVSCPPAPSAATPAVALSTRWLREETVRIGSAVGRESADALVVLARRAVAVPDCTEDAEAAGDTSELQLSAHASAAAALNGATRDALVTRAALTASETLMEVCSGLAARLPRPASPPRVSLSAPC</sequence>
<feature type="compositionally biased region" description="Low complexity" evidence="2">
    <location>
        <begin position="419"/>
        <end position="441"/>
    </location>
</feature>
<evidence type="ECO:0000259" key="3">
    <source>
        <dbReference type="PROSITE" id="PS01159"/>
    </source>
</evidence>
<evidence type="ECO:0000256" key="2">
    <source>
        <dbReference type="SAM" id="MobiDB-lite"/>
    </source>
</evidence>
<comment type="caution">
    <text evidence="4">The sequence shown here is derived from an EMBL/GenBank/DDBJ whole genome shotgun (WGS) entry which is preliminary data.</text>
</comment>
<proteinExistence type="predicted"/>
<evidence type="ECO:0000256" key="1">
    <source>
        <dbReference type="SAM" id="Coils"/>
    </source>
</evidence>
<accession>A0AAW0ERU4</accession>
<feature type="region of interest" description="Disordered" evidence="2">
    <location>
        <begin position="108"/>
        <end position="140"/>
    </location>
</feature>
<evidence type="ECO:0000313" key="5">
    <source>
        <dbReference type="Proteomes" id="UP001430356"/>
    </source>
</evidence>
<reference evidence="4 5" key="1">
    <citation type="journal article" date="2021" name="MBio">
        <title>A New Model Trypanosomatid, Novymonas esmeraldas: Genomic Perception of Its 'Candidatus Pandoraea novymonadis' Endosymbiont.</title>
        <authorList>
            <person name="Zakharova A."/>
            <person name="Saura A."/>
            <person name="Butenko A."/>
            <person name="Podesvova L."/>
            <person name="Warmusova S."/>
            <person name="Kostygov A.Y."/>
            <person name="Nenarokova A."/>
            <person name="Lukes J."/>
            <person name="Opperdoes F.R."/>
            <person name="Yurchenko V."/>
        </authorList>
    </citation>
    <scope>NUCLEOTIDE SEQUENCE [LARGE SCALE GENOMIC DNA]</scope>
    <source>
        <strain evidence="4 5">E262AT.01</strain>
    </source>
</reference>
<dbReference type="Proteomes" id="UP001430356">
    <property type="component" value="Unassembled WGS sequence"/>
</dbReference>
<evidence type="ECO:0000313" key="4">
    <source>
        <dbReference type="EMBL" id="KAK7196221.1"/>
    </source>
</evidence>
<keyword evidence="1" id="KW-0175">Coiled coil</keyword>
<dbReference type="InterPro" id="IPR001202">
    <property type="entry name" value="WW_dom"/>
</dbReference>
<dbReference type="EMBL" id="JAECZO010000071">
    <property type="protein sequence ID" value="KAK7196221.1"/>
    <property type="molecule type" value="Genomic_DNA"/>
</dbReference>
<dbReference type="PROSITE" id="PS01159">
    <property type="entry name" value="WW_DOMAIN_1"/>
    <property type="match status" value="1"/>
</dbReference>
<feature type="coiled-coil region" evidence="1">
    <location>
        <begin position="641"/>
        <end position="685"/>
    </location>
</feature>